<feature type="chain" id="PRO_5013401566" description="Amidase domain-containing protein" evidence="1">
    <location>
        <begin position="22"/>
        <end position="555"/>
    </location>
</feature>
<evidence type="ECO:0000313" key="4">
    <source>
        <dbReference type="Proteomes" id="UP000224854"/>
    </source>
</evidence>
<dbReference type="OrthoDB" id="566138at2759"/>
<dbReference type="AlphaFoldDB" id="A0A2C5ZRM3"/>
<evidence type="ECO:0000256" key="1">
    <source>
        <dbReference type="SAM" id="SignalP"/>
    </source>
</evidence>
<protein>
    <recommendedName>
        <fullName evidence="2">Amidase domain-containing protein</fullName>
    </recommendedName>
</protein>
<name>A0A2C5ZRM3_9HYPO</name>
<organism evidence="3 4">
    <name type="scientific">Ophiocordyceps australis</name>
    <dbReference type="NCBI Taxonomy" id="1399860"/>
    <lineage>
        <taxon>Eukaryota</taxon>
        <taxon>Fungi</taxon>
        <taxon>Dikarya</taxon>
        <taxon>Ascomycota</taxon>
        <taxon>Pezizomycotina</taxon>
        <taxon>Sordariomycetes</taxon>
        <taxon>Hypocreomycetidae</taxon>
        <taxon>Hypocreales</taxon>
        <taxon>Ophiocordycipitaceae</taxon>
        <taxon>Ophiocordyceps</taxon>
    </lineage>
</organism>
<feature type="domain" description="Amidase" evidence="2">
    <location>
        <begin position="52"/>
        <end position="515"/>
    </location>
</feature>
<keyword evidence="1" id="KW-0732">Signal</keyword>
<evidence type="ECO:0000259" key="2">
    <source>
        <dbReference type="Pfam" id="PF01425"/>
    </source>
</evidence>
<keyword evidence="4" id="KW-1185">Reference proteome</keyword>
<dbReference type="Proteomes" id="UP000224854">
    <property type="component" value="Unassembled WGS sequence"/>
</dbReference>
<evidence type="ECO:0000313" key="3">
    <source>
        <dbReference type="EMBL" id="PHH82502.1"/>
    </source>
</evidence>
<reference evidence="3 4" key="1">
    <citation type="submission" date="2017-06" db="EMBL/GenBank/DDBJ databases">
        <title>Ant-infecting Ophiocordyceps genomes reveal a high diversity of potential behavioral manipulation genes and a possible major role for enterotoxins.</title>
        <authorList>
            <person name="De Bekker C."/>
            <person name="Evans H.C."/>
            <person name="Brachmann A."/>
            <person name="Hughes D.P."/>
        </authorList>
    </citation>
    <scope>NUCLEOTIDE SEQUENCE [LARGE SCALE GENOMIC DNA]</scope>
    <source>
        <strain evidence="3 4">1348a</strain>
    </source>
</reference>
<sequence length="555" mass="59186">MKCQNIVRNVSLLLQVSGIFALPLASQLPSLLDATLDDLRAGLDARAFTSEELVRAYIARINETNNQLHAVLQLNPDAIDIARQLDIEHSTGRSRGPLHGIPILVKDVFATADLMDTTGGSYALLGARVASDSTVIAKLREAGAIILGKTNMSEWSSSRSSISILPLGWSPRGGQTLGAYFPGQCPLGSSSGSAVATSIGLSWASLGLETTSSITTPAHINNCVGLKPTVGLVSRHLVIPMSSHKDTVGPITRTVKDAAYMLSAIAGRDDDDAITRHMPFDTLPNYLAACRVDGLRGKRIGVPGNMDKYMFKEATTDASLDAFWASLDVLRGAGAEVVANVTIVEMEQGKYRQLPFGVFMPDLVSSLSRYLNQLTVNPNNLHSIADLINFTHSSPLENYKGYGTDLWDLALEKYSYGTDSPKFLQDLAAAEESAKIHGIPGALANNSLDAIIMPPTFGAMAASLAGTPVITVPLGKTPADWPVSVEYPSSPMNFSGPGQPFGIAFLGPAWSEFNLVGIAYAFEQASGARMKTKPLIQPRTELIDILRATSSTIDA</sequence>
<dbReference type="EMBL" id="NJEU01000055">
    <property type="protein sequence ID" value="PHH82502.1"/>
    <property type="molecule type" value="Genomic_DNA"/>
</dbReference>
<dbReference type="Pfam" id="PF01425">
    <property type="entry name" value="Amidase"/>
    <property type="match status" value="1"/>
</dbReference>
<dbReference type="InterPro" id="IPR036928">
    <property type="entry name" value="AS_sf"/>
</dbReference>
<comment type="caution">
    <text evidence="3">The sequence shown here is derived from an EMBL/GenBank/DDBJ whole genome shotgun (WGS) entry which is preliminary data.</text>
</comment>
<dbReference type="PANTHER" id="PTHR42678">
    <property type="entry name" value="AMIDASE"/>
    <property type="match status" value="1"/>
</dbReference>
<dbReference type="PANTHER" id="PTHR42678:SF34">
    <property type="entry name" value="OS04G0183300 PROTEIN"/>
    <property type="match status" value="1"/>
</dbReference>
<accession>A0A2C5ZRM3</accession>
<gene>
    <name evidence="3" type="ORF">CDD82_5756</name>
</gene>
<dbReference type="SUPFAM" id="SSF75304">
    <property type="entry name" value="Amidase signature (AS) enzymes"/>
    <property type="match status" value="1"/>
</dbReference>
<proteinExistence type="predicted"/>
<dbReference type="Gene3D" id="3.90.1300.10">
    <property type="entry name" value="Amidase signature (AS) domain"/>
    <property type="match status" value="1"/>
</dbReference>
<dbReference type="InterPro" id="IPR023631">
    <property type="entry name" value="Amidase_dom"/>
</dbReference>
<feature type="signal peptide" evidence="1">
    <location>
        <begin position="1"/>
        <end position="21"/>
    </location>
</feature>